<dbReference type="AlphaFoldDB" id="J0WD71"/>
<dbReference type="HOGENOM" id="CLU_2107028_0_0_5"/>
<evidence type="ECO:0000313" key="3">
    <source>
        <dbReference type="Proteomes" id="UP000005732"/>
    </source>
</evidence>
<protein>
    <submittedName>
        <fullName evidence="2">Uncharacterized protein</fullName>
    </submittedName>
</protein>
<dbReference type="OrthoDB" id="9949762at2"/>
<proteinExistence type="predicted"/>
<dbReference type="Proteomes" id="UP000005732">
    <property type="component" value="Unassembled WGS sequence"/>
</dbReference>
<dbReference type="RefSeq" id="WP_003577827.1">
    <property type="nucleotide sequence ID" value="NZ_JH719394.1"/>
</dbReference>
<feature type="region of interest" description="Disordered" evidence="1">
    <location>
        <begin position="24"/>
        <end position="73"/>
    </location>
</feature>
<dbReference type="EMBL" id="JH719394">
    <property type="protein sequence ID" value="EJC83183.1"/>
    <property type="molecule type" value="Genomic_DNA"/>
</dbReference>
<name>J0WD71_RHILT</name>
<organism evidence="2 3">
    <name type="scientific">Rhizobium leguminosarum bv. trifolii WSM2297</name>
    <dbReference type="NCBI Taxonomy" id="754762"/>
    <lineage>
        <taxon>Bacteria</taxon>
        <taxon>Pseudomonadati</taxon>
        <taxon>Pseudomonadota</taxon>
        <taxon>Alphaproteobacteria</taxon>
        <taxon>Hyphomicrobiales</taxon>
        <taxon>Rhizobiaceae</taxon>
        <taxon>Rhizobium/Agrobacterium group</taxon>
        <taxon>Rhizobium</taxon>
    </lineage>
</organism>
<evidence type="ECO:0000313" key="2">
    <source>
        <dbReference type="EMBL" id="EJC83183.1"/>
    </source>
</evidence>
<feature type="compositionally biased region" description="Basic and acidic residues" evidence="1">
    <location>
        <begin position="27"/>
        <end position="43"/>
    </location>
</feature>
<gene>
    <name evidence="2" type="ORF">Rleg4DRAFT_4923</name>
</gene>
<evidence type="ECO:0000256" key="1">
    <source>
        <dbReference type="SAM" id="MobiDB-lite"/>
    </source>
</evidence>
<accession>J0WD71</accession>
<sequence length="115" mass="12370">MSFFRALFSAGHGLLMAFKVPVTGDRTVGRPTEDSKMNRKEVPEPGNQLLRSKSADCDGDDERNDRPDLSSSLFPSIQSVPAYLQNLNIAGCGVVNTGLQRRQAGGKVAIDCIGC</sequence>
<reference evidence="2 3" key="1">
    <citation type="submission" date="2012-02" db="EMBL/GenBank/DDBJ databases">
        <title>Improved High-Quality Draft Sequence of Rhizobium leguminosarum bv. trifolii WSM2297.</title>
        <authorList>
            <consortium name="US DOE Joint Genome Institute"/>
            <person name="Lucas S."/>
            <person name="Han J."/>
            <person name="Lapidus A."/>
            <person name="Cheng J.-F."/>
            <person name="Goodwin L."/>
            <person name="Pitluck S."/>
            <person name="Peters L."/>
            <person name="Ovchinnikova G."/>
            <person name="Zhang X."/>
            <person name="Detter J.C."/>
            <person name="Han C."/>
            <person name="Tapia R."/>
            <person name="Land M."/>
            <person name="Hauser L."/>
            <person name="Kyrpides N."/>
            <person name="Ivanova N."/>
            <person name="Pagani I."/>
            <person name="Brau L."/>
            <person name="Yates R."/>
            <person name="O'Hara G."/>
            <person name="Rui T."/>
            <person name="Howieson J."/>
            <person name="Reeve W."/>
            <person name="Woyke T."/>
        </authorList>
    </citation>
    <scope>NUCLEOTIDE SEQUENCE [LARGE SCALE GENOMIC DNA]</scope>
    <source>
        <strain evidence="2 3">WSM2297</strain>
    </source>
</reference>